<name>A0A4Q7YXE0_9BACT</name>
<comment type="caution">
    <text evidence="1">The sequence shown here is derived from an EMBL/GenBank/DDBJ whole genome shotgun (WGS) entry which is preliminary data.</text>
</comment>
<accession>A0A4Q7YXE0</accession>
<dbReference type="EMBL" id="SHKW01000001">
    <property type="protein sequence ID" value="RZU41755.1"/>
    <property type="molecule type" value="Genomic_DNA"/>
</dbReference>
<gene>
    <name evidence="1" type="ORF">BDD14_3290</name>
</gene>
<dbReference type="RefSeq" id="WP_130419618.1">
    <property type="nucleotide sequence ID" value="NZ_SHKW01000001.1"/>
</dbReference>
<keyword evidence="2" id="KW-1185">Reference proteome</keyword>
<dbReference type="Proteomes" id="UP000292958">
    <property type="component" value="Unassembled WGS sequence"/>
</dbReference>
<proteinExistence type="predicted"/>
<dbReference type="OrthoDB" id="122517at2"/>
<protein>
    <submittedName>
        <fullName evidence="1">Uncharacterized protein</fullName>
    </submittedName>
</protein>
<sequence>MPFPIKVCVICKEEFELKPDKPGFANRCLECSVEAETTESGAKPSMDAAERQLEREANAERRKAIRDLLYRKDR</sequence>
<organism evidence="1 2">
    <name type="scientific">Edaphobacter modestus</name>
    <dbReference type="NCBI Taxonomy" id="388466"/>
    <lineage>
        <taxon>Bacteria</taxon>
        <taxon>Pseudomonadati</taxon>
        <taxon>Acidobacteriota</taxon>
        <taxon>Terriglobia</taxon>
        <taxon>Terriglobales</taxon>
        <taxon>Acidobacteriaceae</taxon>
        <taxon>Edaphobacter</taxon>
    </lineage>
</organism>
<evidence type="ECO:0000313" key="1">
    <source>
        <dbReference type="EMBL" id="RZU41755.1"/>
    </source>
</evidence>
<evidence type="ECO:0000313" key="2">
    <source>
        <dbReference type="Proteomes" id="UP000292958"/>
    </source>
</evidence>
<reference evidence="1 2" key="1">
    <citation type="submission" date="2019-02" db="EMBL/GenBank/DDBJ databases">
        <title>Genomic Encyclopedia of Archaeal and Bacterial Type Strains, Phase II (KMG-II): from individual species to whole genera.</title>
        <authorList>
            <person name="Goeker M."/>
        </authorList>
    </citation>
    <scope>NUCLEOTIDE SEQUENCE [LARGE SCALE GENOMIC DNA]</scope>
    <source>
        <strain evidence="1 2">DSM 18101</strain>
    </source>
</reference>
<dbReference type="AlphaFoldDB" id="A0A4Q7YXE0"/>